<reference evidence="1 2" key="1">
    <citation type="submission" date="2017-02" db="EMBL/GenBank/DDBJ databases">
        <authorList>
            <person name="Peterson S.W."/>
        </authorList>
    </citation>
    <scope>NUCLEOTIDE SEQUENCE [LARGE SCALE GENOMIC DNA]</scope>
    <source>
        <strain evidence="1 2">M1</strain>
    </source>
</reference>
<name>A0A1T5MHV3_9FIRM</name>
<protein>
    <submittedName>
        <fullName evidence="1">Uncharacterized protein</fullName>
    </submittedName>
</protein>
<dbReference type="RefSeq" id="WP_079495263.1">
    <property type="nucleotide sequence ID" value="NZ_FUZT01000016.1"/>
</dbReference>
<dbReference type="Proteomes" id="UP000190285">
    <property type="component" value="Unassembled WGS sequence"/>
</dbReference>
<gene>
    <name evidence="1" type="ORF">SAMN02194393_04749</name>
</gene>
<proteinExistence type="predicted"/>
<organism evidence="1 2">
    <name type="scientific">Maledivibacter halophilus</name>
    <dbReference type="NCBI Taxonomy" id="36842"/>
    <lineage>
        <taxon>Bacteria</taxon>
        <taxon>Bacillati</taxon>
        <taxon>Bacillota</taxon>
        <taxon>Clostridia</taxon>
        <taxon>Peptostreptococcales</taxon>
        <taxon>Caminicellaceae</taxon>
        <taxon>Maledivibacter</taxon>
    </lineage>
</organism>
<sequence>MKRSVTLIIIITIFLVFSVLSFGQTKEAKILNDGTIVNRTSSHEYLIDNGCSIDFYISDNRLVASAYTNTYIDVTSIYVKVYIQRYSNGSWVTIDSKTSTVNDSKKADVYLSIKPLSSGQYRAYAIHKLTHNGKTEKDTSNTKSIIVNKK</sequence>
<evidence type="ECO:0000313" key="2">
    <source>
        <dbReference type="Proteomes" id="UP000190285"/>
    </source>
</evidence>
<dbReference type="AlphaFoldDB" id="A0A1T5MHV3"/>
<keyword evidence="2" id="KW-1185">Reference proteome</keyword>
<evidence type="ECO:0000313" key="1">
    <source>
        <dbReference type="EMBL" id="SKC87807.1"/>
    </source>
</evidence>
<dbReference type="OrthoDB" id="1808478at2"/>
<accession>A0A1T5MHV3</accession>
<dbReference type="EMBL" id="FUZT01000016">
    <property type="protein sequence ID" value="SKC87807.1"/>
    <property type="molecule type" value="Genomic_DNA"/>
</dbReference>